<reference evidence="3" key="1">
    <citation type="submission" date="2014-09" db="EMBL/GenBank/DDBJ databases">
        <authorList>
            <person name="Gomez-Valero L."/>
        </authorList>
    </citation>
    <scope>NUCLEOTIDE SEQUENCE [LARGE SCALE GENOMIC DNA]</scope>
    <source>
        <strain evidence="3">ATCC700992</strain>
    </source>
</reference>
<evidence type="ECO:0008006" key="4">
    <source>
        <dbReference type="Google" id="ProtNLM"/>
    </source>
</evidence>
<evidence type="ECO:0000313" key="2">
    <source>
        <dbReference type="EMBL" id="CEG56968.1"/>
    </source>
</evidence>
<sequence length="737" mass="75416">MKLAQLIHQLGFGLGACCLITVAHAGTPLWTFTSDTNFPPNISITAERTAVVKYVVTNQSKRTHTLTMSPIKGIEQVTQGAGNCGSSFRLGYKQYCTLTLVVSGSGLRGNVKGGPQVCSNGNGLQCYQPSDTDILDITIAKATIFYVNGSKSANGNGSSWGNAFNNLESALQAAGATPGLIEIWVAQGVYKPSQVYSPQGVIGGAYGINTPKLATFNLPSNTAIYGGFTGTENNRDQRNGQLHPTILCGDMASSCLAPYVPSGNNNQVWHVLMAGSDVPPGAGVKNVTLDSLIIRGGYANGPDSGVLGLHNVLESLSYEHAAGGGLLARYGSTLALSQTVFEQNTSDGANAFVSEILNGEFLVLASGGGAIAAIDTDTLIMIDTSIFISNSALFPGGSGGALENLIDAGYIITSSQFEQNIAFRNGGGLRSKDGGDVIIESSNFNSNVINGPVPDASGGALGIINTNLSVSNSNFTQNSTTLTGFGGGAIFFHTPFDDGTSYFLTISNSQFTGNVGAAFGGGGVNVFGILPNTGTQATISNSTFISNTGGVGGAIYLDSIPTSVSNSTFSNNNAQLEGGAIFASNYGNAVFASPLRPTAQIFGSNFASNTISGVPGNISSPLSFFNSVAIFFSGGSSTVTTMAPGGGAIAVEFSGNAQIFNNVFTENTALRTPPAEEDRGGAILVGGSAGTPTTMDLAQACVSGNTYSNNQADIDNNLSIYNPANIPGGVTVTACTP</sequence>
<proteinExistence type="predicted"/>
<dbReference type="OrthoDB" id="5410062at2"/>
<gene>
    <name evidence="2" type="ORF">LFA_1557</name>
</gene>
<dbReference type="SMART" id="SM00710">
    <property type="entry name" value="PbH1"/>
    <property type="match status" value="5"/>
</dbReference>
<keyword evidence="1" id="KW-0732">Signal</keyword>
<organism evidence="2 3">
    <name type="scientific">Legionella fallonii LLAP-10</name>
    <dbReference type="NCBI Taxonomy" id="1212491"/>
    <lineage>
        <taxon>Bacteria</taxon>
        <taxon>Pseudomonadati</taxon>
        <taxon>Pseudomonadota</taxon>
        <taxon>Gammaproteobacteria</taxon>
        <taxon>Legionellales</taxon>
        <taxon>Legionellaceae</taxon>
        <taxon>Legionella</taxon>
    </lineage>
</organism>
<dbReference type="PANTHER" id="PTHR11319:SF35">
    <property type="entry name" value="OUTER MEMBRANE PROTEIN PMPC-RELATED"/>
    <property type="match status" value="1"/>
</dbReference>
<dbReference type="STRING" id="1212491.LFA_1557"/>
<dbReference type="SUPFAM" id="SSF51126">
    <property type="entry name" value="Pectin lyase-like"/>
    <property type="match status" value="2"/>
</dbReference>
<dbReference type="HOGENOM" id="CLU_376338_0_0_6"/>
<protein>
    <recommendedName>
        <fullName evidence="4">NHL repeat protein</fullName>
    </recommendedName>
</protein>
<evidence type="ECO:0000256" key="1">
    <source>
        <dbReference type="SAM" id="SignalP"/>
    </source>
</evidence>
<dbReference type="InterPro" id="IPR011050">
    <property type="entry name" value="Pectin_lyase_fold/virulence"/>
</dbReference>
<name>A0A098G3C6_9GAMM</name>
<dbReference type="EMBL" id="LN614827">
    <property type="protein sequence ID" value="CEG56968.1"/>
    <property type="molecule type" value="Genomic_DNA"/>
</dbReference>
<dbReference type="Proteomes" id="UP000032430">
    <property type="component" value="Chromosome I"/>
</dbReference>
<accession>A0A098G3C6</accession>
<feature type="signal peptide" evidence="1">
    <location>
        <begin position="1"/>
        <end position="25"/>
    </location>
</feature>
<feature type="chain" id="PRO_5001935349" description="NHL repeat protein" evidence="1">
    <location>
        <begin position="26"/>
        <end position="737"/>
    </location>
</feature>
<dbReference type="KEGG" id="lfa:LFA_1557"/>
<dbReference type="PROSITE" id="PS51257">
    <property type="entry name" value="PROKAR_LIPOPROTEIN"/>
    <property type="match status" value="1"/>
</dbReference>
<dbReference type="RefSeq" id="WP_157010306.1">
    <property type="nucleotide sequence ID" value="NZ_LN614827.1"/>
</dbReference>
<dbReference type="InterPro" id="IPR006626">
    <property type="entry name" value="PbH1"/>
</dbReference>
<evidence type="ECO:0000313" key="3">
    <source>
        <dbReference type="Proteomes" id="UP000032430"/>
    </source>
</evidence>
<dbReference type="PANTHER" id="PTHR11319">
    <property type="entry name" value="G PROTEIN-COUPLED RECEPTOR-RELATED"/>
    <property type="match status" value="1"/>
</dbReference>
<keyword evidence="3" id="KW-1185">Reference proteome</keyword>
<dbReference type="AlphaFoldDB" id="A0A098G3C6"/>